<gene>
    <name evidence="1" type="ORF">N658DRAFT_396061</name>
</gene>
<organism evidence="1 2">
    <name type="scientific">Parathielavia hyrcaniae</name>
    <dbReference type="NCBI Taxonomy" id="113614"/>
    <lineage>
        <taxon>Eukaryota</taxon>
        <taxon>Fungi</taxon>
        <taxon>Dikarya</taxon>
        <taxon>Ascomycota</taxon>
        <taxon>Pezizomycotina</taxon>
        <taxon>Sordariomycetes</taxon>
        <taxon>Sordariomycetidae</taxon>
        <taxon>Sordariales</taxon>
        <taxon>Chaetomiaceae</taxon>
        <taxon>Parathielavia</taxon>
    </lineage>
</organism>
<dbReference type="EMBL" id="MU863633">
    <property type="protein sequence ID" value="KAK4101799.1"/>
    <property type="molecule type" value="Genomic_DNA"/>
</dbReference>
<keyword evidence="2" id="KW-1185">Reference proteome</keyword>
<name>A0AAN6Q1D4_9PEZI</name>
<dbReference type="Proteomes" id="UP001305647">
    <property type="component" value="Unassembled WGS sequence"/>
</dbReference>
<evidence type="ECO:0000313" key="1">
    <source>
        <dbReference type="EMBL" id="KAK4101799.1"/>
    </source>
</evidence>
<protein>
    <submittedName>
        <fullName evidence="1">Uncharacterized protein</fullName>
    </submittedName>
</protein>
<comment type="caution">
    <text evidence="1">The sequence shown here is derived from an EMBL/GenBank/DDBJ whole genome shotgun (WGS) entry which is preliminary data.</text>
</comment>
<reference evidence="1" key="1">
    <citation type="journal article" date="2023" name="Mol. Phylogenet. Evol.">
        <title>Genome-scale phylogeny and comparative genomics of the fungal order Sordariales.</title>
        <authorList>
            <person name="Hensen N."/>
            <person name="Bonometti L."/>
            <person name="Westerberg I."/>
            <person name="Brannstrom I.O."/>
            <person name="Guillou S."/>
            <person name="Cros-Aarteil S."/>
            <person name="Calhoun S."/>
            <person name="Haridas S."/>
            <person name="Kuo A."/>
            <person name="Mondo S."/>
            <person name="Pangilinan J."/>
            <person name="Riley R."/>
            <person name="LaButti K."/>
            <person name="Andreopoulos B."/>
            <person name="Lipzen A."/>
            <person name="Chen C."/>
            <person name="Yan M."/>
            <person name="Daum C."/>
            <person name="Ng V."/>
            <person name="Clum A."/>
            <person name="Steindorff A."/>
            <person name="Ohm R.A."/>
            <person name="Martin F."/>
            <person name="Silar P."/>
            <person name="Natvig D.O."/>
            <person name="Lalanne C."/>
            <person name="Gautier V."/>
            <person name="Ament-Velasquez S.L."/>
            <person name="Kruys A."/>
            <person name="Hutchinson M.I."/>
            <person name="Powell A.J."/>
            <person name="Barry K."/>
            <person name="Miller A.N."/>
            <person name="Grigoriev I.V."/>
            <person name="Debuchy R."/>
            <person name="Gladieux P."/>
            <person name="Hiltunen Thoren M."/>
            <person name="Johannesson H."/>
        </authorList>
    </citation>
    <scope>NUCLEOTIDE SEQUENCE</scope>
    <source>
        <strain evidence="1">CBS 757.83</strain>
    </source>
</reference>
<feature type="non-terminal residue" evidence="1">
    <location>
        <position position="110"/>
    </location>
</feature>
<sequence>EGKILFDGAWTAKAPYTAEAYLAQMTAVLGGSMPEALLARSENRSLYFDDDGKLLKPSTFPPCSLEQFSSIPGLSDAERKEYLDLVSSMTRLDPQQRPDAKSLLESAWLR</sequence>
<dbReference type="InterPro" id="IPR011009">
    <property type="entry name" value="Kinase-like_dom_sf"/>
</dbReference>
<reference evidence="1" key="2">
    <citation type="submission" date="2023-05" db="EMBL/GenBank/DDBJ databases">
        <authorList>
            <consortium name="Lawrence Berkeley National Laboratory"/>
            <person name="Steindorff A."/>
            <person name="Hensen N."/>
            <person name="Bonometti L."/>
            <person name="Westerberg I."/>
            <person name="Brannstrom I.O."/>
            <person name="Guillou S."/>
            <person name="Cros-Aarteil S."/>
            <person name="Calhoun S."/>
            <person name="Haridas S."/>
            <person name="Kuo A."/>
            <person name="Mondo S."/>
            <person name="Pangilinan J."/>
            <person name="Riley R."/>
            <person name="Labutti K."/>
            <person name="Andreopoulos B."/>
            <person name="Lipzen A."/>
            <person name="Chen C."/>
            <person name="Yanf M."/>
            <person name="Daum C."/>
            <person name="Ng V."/>
            <person name="Clum A."/>
            <person name="Ohm R."/>
            <person name="Martin F."/>
            <person name="Silar P."/>
            <person name="Natvig D."/>
            <person name="Lalanne C."/>
            <person name="Gautier V."/>
            <person name="Ament-Velasquez S.L."/>
            <person name="Kruys A."/>
            <person name="Hutchinson M.I."/>
            <person name="Powell A.J."/>
            <person name="Barry K."/>
            <person name="Miller A.N."/>
            <person name="Grigoriev I.V."/>
            <person name="Debuchy R."/>
            <person name="Gladieux P."/>
            <person name="Thoren M.H."/>
            <person name="Johannesson H."/>
        </authorList>
    </citation>
    <scope>NUCLEOTIDE SEQUENCE</scope>
    <source>
        <strain evidence="1">CBS 757.83</strain>
    </source>
</reference>
<dbReference type="SUPFAM" id="SSF56112">
    <property type="entry name" value="Protein kinase-like (PK-like)"/>
    <property type="match status" value="1"/>
</dbReference>
<dbReference type="AlphaFoldDB" id="A0AAN6Q1D4"/>
<dbReference type="Gene3D" id="1.10.510.10">
    <property type="entry name" value="Transferase(Phosphotransferase) domain 1"/>
    <property type="match status" value="1"/>
</dbReference>
<evidence type="ECO:0000313" key="2">
    <source>
        <dbReference type="Proteomes" id="UP001305647"/>
    </source>
</evidence>
<accession>A0AAN6Q1D4</accession>
<proteinExistence type="predicted"/>
<feature type="non-terminal residue" evidence="1">
    <location>
        <position position="1"/>
    </location>
</feature>